<name>A0A2T1D689_9CYAN</name>
<accession>A0A2T1D689</accession>
<feature type="domain" description="VOC" evidence="1">
    <location>
        <begin position="6"/>
        <end position="150"/>
    </location>
</feature>
<dbReference type="Gene3D" id="3.10.180.10">
    <property type="entry name" value="2,3-Dihydroxybiphenyl 1,2-Dioxygenase, domain 1"/>
    <property type="match status" value="1"/>
</dbReference>
<sequence length="223" mass="25218">MSWLVRVDHITYACEKGMIEKWAWYHLEVEGGRLVTRIDDVDPENPKSSMKLWCIDFGAFGIALVEGIDRAEKSQVTLFADCHGDHSVQHVAYDTSDLDKFMDRLQQYGCNPLGEPISKKDGFGILKQLFCKGYSQLSASETQFAEYVQRPRSIQEELEVTFSQKAGKGFYRQVEEATAKGEITTFTTFSAMPSDWLPPAVELPFSASRNPERVTSEEPTISQ</sequence>
<evidence type="ECO:0000313" key="3">
    <source>
        <dbReference type="Proteomes" id="UP000238634"/>
    </source>
</evidence>
<dbReference type="SUPFAM" id="SSF54593">
    <property type="entry name" value="Glyoxalase/Bleomycin resistance protein/Dihydroxybiphenyl dioxygenase"/>
    <property type="match status" value="1"/>
</dbReference>
<reference evidence="2 3" key="2">
    <citation type="submission" date="2018-03" db="EMBL/GenBank/DDBJ databases">
        <title>The ancient ancestry and fast evolution of plastids.</title>
        <authorList>
            <person name="Moore K.R."/>
            <person name="Magnabosco C."/>
            <person name="Momper L."/>
            <person name="Gold D.A."/>
            <person name="Bosak T."/>
            <person name="Fournier G.P."/>
        </authorList>
    </citation>
    <scope>NUCLEOTIDE SEQUENCE [LARGE SCALE GENOMIC DNA]</scope>
    <source>
        <strain evidence="2 3">ULC007</strain>
    </source>
</reference>
<dbReference type="AlphaFoldDB" id="A0A2T1D689"/>
<dbReference type="InterPro" id="IPR029068">
    <property type="entry name" value="Glyas_Bleomycin-R_OHBP_Dase"/>
</dbReference>
<evidence type="ECO:0000313" key="2">
    <source>
        <dbReference type="EMBL" id="PSB15944.1"/>
    </source>
</evidence>
<gene>
    <name evidence="2" type="ORF">C7B65_23100</name>
</gene>
<protein>
    <recommendedName>
        <fullName evidence="1">VOC domain-containing protein</fullName>
    </recommendedName>
</protein>
<organism evidence="2 3">
    <name type="scientific">Phormidesmis priestleyi ULC007</name>
    <dbReference type="NCBI Taxonomy" id="1920490"/>
    <lineage>
        <taxon>Bacteria</taxon>
        <taxon>Bacillati</taxon>
        <taxon>Cyanobacteriota</taxon>
        <taxon>Cyanophyceae</taxon>
        <taxon>Leptolyngbyales</taxon>
        <taxon>Leptolyngbyaceae</taxon>
        <taxon>Phormidesmis</taxon>
    </lineage>
</organism>
<comment type="caution">
    <text evidence="2">The sequence shown here is derived from an EMBL/GenBank/DDBJ whole genome shotgun (WGS) entry which is preliminary data.</text>
</comment>
<evidence type="ECO:0000259" key="1">
    <source>
        <dbReference type="PROSITE" id="PS51819"/>
    </source>
</evidence>
<dbReference type="InterPro" id="IPR037523">
    <property type="entry name" value="VOC_core"/>
</dbReference>
<dbReference type="EMBL" id="PVWG01000050">
    <property type="protein sequence ID" value="PSB15944.1"/>
    <property type="molecule type" value="Genomic_DNA"/>
</dbReference>
<dbReference type="PROSITE" id="PS51819">
    <property type="entry name" value="VOC"/>
    <property type="match status" value="1"/>
</dbReference>
<dbReference type="RefSeq" id="WP_106254156.1">
    <property type="nucleotide sequence ID" value="NZ_PVWG01000050.1"/>
</dbReference>
<reference evidence="2 3" key="1">
    <citation type="submission" date="2018-02" db="EMBL/GenBank/DDBJ databases">
        <authorList>
            <person name="Cohen D.B."/>
            <person name="Kent A.D."/>
        </authorList>
    </citation>
    <scope>NUCLEOTIDE SEQUENCE [LARGE SCALE GENOMIC DNA]</scope>
    <source>
        <strain evidence="2 3">ULC007</strain>
    </source>
</reference>
<proteinExistence type="predicted"/>
<dbReference type="Proteomes" id="UP000238634">
    <property type="component" value="Unassembled WGS sequence"/>
</dbReference>
<keyword evidence="3" id="KW-1185">Reference proteome</keyword>